<dbReference type="Gene3D" id="3.30.200.20">
    <property type="entry name" value="Phosphorylase Kinase, domain 1"/>
    <property type="match status" value="1"/>
</dbReference>
<gene>
    <name evidence="9" type="ORF">FOL46_005297</name>
</gene>
<dbReference type="GO" id="GO:0004674">
    <property type="term" value="F:protein serine/threonine kinase activity"/>
    <property type="evidence" value="ECO:0007669"/>
    <property type="project" value="UniProtKB-KW"/>
</dbReference>
<evidence type="ECO:0000256" key="2">
    <source>
        <dbReference type="ARBA" id="ARBA00022679"/>
    </source>
</evidence>
<organism evidence="9 10">
    <name type="scientific">Perkinsus olseni</name>
    <name type="common">Perkinsus atlanticus</name>
    <dbReference type="NCBI Taxonomy" id="32597"/>
    <lineage>
        <taxon>Eukaryota</taxon>
        <taxon>Sar</taxon>
        <taxon>Alveolata</taxon>
        <taxon>Perkinsozoa</taxon>
        <taxon>Perkinsea</taxon>
        <taxon>Perkinsida</taxon>
        <taxon>Perkinsidae</taxon>
        <taxon>Perkinsus</taxon>
    </lineage>
</organism>
<dbReference type="Proteomes" id="UP000572268">
    <property type="component" value="Unassembled WGS sequence"/>
</dbReference>
<dbReference type="InterPro" id="IPR000719">
    <property type="entry name" value="Prot_kinase_dom"/>
</dbReference>
<dbReference type="Pfam" id="PF00069">
    <property type="entry name" value="Pkinase"/>
    <property type="match status" value="1"/>
</dbReference>
<protein>
    <recommendedName>
        <fullName evidence="8">Protein kinase domain-containing protein</fullName>
    </recommendedName>
</protein>
<dbReference type="GO" id="GO:0005634">
    <property type="term" value="C:nucleus"/>
    <property type="evidence" value="ECO:0007669"/>
    <property type="project" value="TreeGrafter"/>
</dbReference>
<keyword evidence="4" id="KW-0418">Kinase</keyword>
<comment type="caution">
    <text evidence="9">The sequence shown here is derived from an EMBL/GenBank/DDBJ whole genome shotgun (WGS) entry which is preliminary data.</text>
</comment>
<dbReference type="EMBL" id="JABANN010000032">
    <property type="protein sequence ID" value="KAF4674323.1"/>
    <property type="molecule type" value="Genomic_DNA"/>
</dbReference>
<evidence type="ECO:0000256" key="7">
    <source>
        <dbReference type="SAM" id="MobiDB-lite"/>
    </source>
</evidence>
<dbReference type="SUPFAM" id="SSF56112">
    <property type="entry name" value="Protein kinase-like (PK-like)"/>
    <property type="match status" value="1"/>
</dbReference>
<dbReference type="InterPro" id="IPR009038">
    <property type="entry name" value="GOLD_dom"/>
</dbReference>
<evidence type="ECO:0000256" key="5">
    <source>
        <dbReference type="ARBA" id="ARBA00022840"/>
    </source>
</evidence>
<evidence type="ECO:0000256" key="1">
    <source>
        <dbReference type="ARBA" id="ARBA00022527"/>
    </source>
</evidence>
<evidence type="ECO:0000256" key="3">
    <source>
        <dbReference type="ARBA" id="ARBA00022741"/>
    </source>
</evidence>
<dbReference type="PROSITE" id="PS50011">
    <property type="entry name" value="PROTEIN_KINASE_DOM"/>
    <property type="match status" value="1"/>
</dbReference>
<reference evidence="9 10" key="1">
    <citation type="submission" date="2020-04" db="EMBL/GenBank/DDBJ databases">
        <title>Perkinsus olseni comparative genomics.</title>
        <authorList>
            <person name="Bogema D.R."/>
        </authorList>
    </citation>
    <scope>NUCLEOTIDE SEQUENCE [LARGE SCALE GENOMIC DNA]</scope>
    <source>
        <strain evidence="9">ATCC PRA-31</strain>
    </source>
</reference>
<proteinExistence type="predicted"/>
<evidence type="ECO:0000259" key="8">
    <source>
        <dbReference type="PROSITE" id="PS50011"/>
    </source>
</evidence>
<dbReference type="InterPro" id="IPR017441">
    <property type="entry name" value="Protein_kinase_ATP_BS"/>
</dbReference>
<keyword evidence="1" id="KW-0723">Serine/threonine-protein kinase</keyword>
<dbReference type="PROSITE" id="PS00108">
    <property type="entry name" value="PROTEIN_KINASE_ST"/>
    <property type="match status" value="1"/>
</dbReference>
<evidence type="ECO:0000256" key="4">
    <source>
        <dbReference type="ARBA" id="ARBA00022777"/>
    </source>
</evidence>
<dbReference type="Gene3D" id="1.10.510.10">
    <property type="entry name" value="Transferase(Phosphotransferase) domain 1"/>
    <property type="match status" value="1"/>
</dbReference>
<evidence type="ECO:0000313" key="10">
    <source>
        <dbReference type="Proteomes" id="UP000572268"/>
    </source>
</evidence>
<dbReference type="SMART" id="SM00220">
    <property type="entry name" value="S_TKc"/>
    <property type="match status" value="1"/>
</dbReference>
<feature type="compositionally biased region" description="Low complexity" evidence="7">
    <location>
        <begin position="188"/>
        <end position="203"/>
    </location>
</feature>
<sequence length="587" mass="67497">MPSRCEIRLEPRHTDQGEAKGEPTQPIIRTLPRTQQSGREAFSPKLGGEYDICTMCLEEVGRRWKAQLSSKAKTKWSLTIDALDEAELGGLPFGPVDAATGGDFKTTASKMKSLIGRVTGMVSENEYERDQEEIFRNASETVNGRVMWAAIMQIIIYAAIAAYQVWSSRWSSRGYDDYGKKHYHDTQSSASYSSTSGGSSVSSDHPPAKSKDDDIVHFEWKRGDRLGEQGRYICMKHLGDGTFGRVIGCADTYYNNQMVAVKVIRDVQRYKESAEIEAEILQRLNRRMEKWGLTHAETHIVRLYETFYHHQYYCLAFEVLGCSLYDLIKANNYRGLFMTDVQALARALFKSLQFCHDEMKLTHTDLKPENVLFMEATTKHDVSCYEYDAADLPRRLRGCDGHSRRRTKLYLRPKCDKMKVIDFGNGTFRDDHHSSIVNTRQYRSPEVILGHGWNEVSDMWSVGCILMEAYSGELLFPTHDNLEHLHMMERVLDRRFSSHYLGRSNSESKAKLLTLDRYSQWTLHGIHDHKHLQNIHDCRPLRYMVASGHELLADLVERCLEVDPSRRITAAEALNHEFMFTDFSHNE</sequence>
<dbReference type="InterPro" id="IPR051175">
    <property type="entry name" value="CLK_kinases"/>
</dbReference>
<feature type="binding site" evidence="6">
    <location>
        <position position="262"/>
    </location>
    <ligand>
        <name>ATP</name>
        <dbReference type="ChEBI" id="CHEBI:30616"/>
    </ligand>
</feature>
<dbReference type="PROSITE" id="PS00107">
    <property type="entry name" value="PROTEIN_KINASE_ATP"/>
    <property type="match status" value="1"/>
</dbReference>
<feature type="domain" description="Protein kinase" evidence="8">
    <location>
        <begin position="232"/>
        <end position="579"/>
    </location>
</feature>
<keyword evidence="2" id="KW-0808">Transferase</keyword>
<dbReference type="PANTHER" id="PTHR45646">
    <property type="entry name" value="SERINE/THREONINE-PROTEIN KINASE DOA-RELATED"/>
    <property type="match status" value="1"/>
</dbReference>
<name>A0A7J6MRX8_PEROL</name>
<dbReference type="InterPro" id="IPR008271">
    <property type="entry name" value="Ser/Thr_kinase_AS"/>
</dbReference>
<dbReference type="PANTHER" id="PTHR45646:SF11">
    <property type="entry name" value="SERINE_THREONINE-PROTEIN KINASE DOA"/>
    <property type="match status" value="1"/>
</dbReference>
<evidence type="ECO:0000313" key="9">
    <source>
        <dbReference type="EMBL" id="KAF4674323.1"/>
    </source>
</evidence>
<dbReference type="InterPro" id="IPR011009">
    <property type="entry name" value="Kinase-like_dom_sf"/>
</dbReference>
<dbReference type="AlphaFoldDB" id="A0A7J6MRX8"/>
<keyword evidence="3 6" id="KW-0547">Nucleotide-binding</keyword>
<feature type="region of interest" description="Disordered" evidence="7">
    <location>
        <begin position="186"/>
        <end position="212"/>
    </location>
</feature>
<dbReference type="GO" id="GO:0005524">
    <property type="term" value="F:ATP binding"/>
    <property type="evidence" value="ECO:0007669"/>
    <property type="project" value="UniProtKB-UniRule"/>
</dbReference>
<keyword evidence="5 6" id="KW-0067">ATP-binding</keyword>
<accession>A0A7J6MRX8</accession>
<evidence type="ECO:0000256" key="6">
    <source>
        <dbReference type="PROSITE-ProRule" id="PRU10141"/>
    </source>
</evidence>
<dbReference type="Pfam" id="PF01105">
    <property type="entry name" value="EMP24_GP25L"/>
    <property type="match status" value="1"/>
</dbReference>